<protein>
    <recommendedName>
        <fullName evidence="4">TOG domain-containing protein</fullName>
    </recommendedName>
</protein>
<dbReference type="SUPFAM" id="SSF48371">
    <property type="entry name" value="ARM repeat"/>
    <property type="match status" value="1"/>
</dbReference>
<feature type="coiled-coil region" evidence="2">
    <location>
        <begin position="65"/>
        <end position="92"/>
    </location>
</feature>
<dbReference type="InterPro" id="IPR013918">
    <property type="entry name" value="Nucleotide_exch_fac_Fes1"/>
</dbReference>
<sequence length="398" mass="43185">MAGKGPDWAGLLKWSVKQSDGTRPSRQISEEDRKWFQEAMSAQTIDVIKRMKEITMVMNIPSETLQEQGVTVEELESMLEELQDHVECIDMANDLHAIGGLKPLLGFLHSKEPCLRARAAEVVSTMVQNNPKSQQNIMNAGGLEPLIYNFTSDEDVLVRTKSLGAISQLIRHNKAGLEAFRMSAGFSKLKEAMTSDHPKLRRKALSVLLYVIEASPSDSKSTIRLGFVKPLVSMASSNSNWEIREAALLVLQELARRGGEEVQACKEEGMLKENLTARIDEIVQGKGDASMEERMLIDALWQECYKQTSPLREKSLLLPIHSGERPVISEEAVGEAGSFERDAAGADEQVAAAAATTAPAGSAGEKTAGSTDSTGRGAEGRKEGASPVLSLTAPPGRG</sequence>
<dbReference type="GO" id="GO:0005783">
    <property type="term" value="C:endoplasmic reticulum"/>
    <property type="evidence" value="ECO:0007669"/>
    <property type="project" value="TreeGrafter"/>
</dbReference>
<organism evidence="5 6">
    <name type="scientific">Chara braunii</name>
    <name type="common">Braun's stonewort</name>
    <dbReference type="NCBI Taxonomy" id="69332"/>
    <lineage>
        <taxon>Eukaryota</taxon>
        <taxon>Viridiplantae</taxon>
        <taxon>Streptophyta</taxon>
        <taxon>Charophyceae</taxon>
        <taxon>Charales</taxon>
        <taxon>Characeae</taxon>
        <taxon>Chara</taxon>
    </lineage>
</organism>
<dbReference type="InterPro" id="IPR011989">
    <property type="entry name" value="ARM-like"/>
</dbReference>
<keyword evidence="6" id="KW-1185">Reference proteome</keyword>
<proteinExistence type="predicted"/>
<dbReference type="SMART" id="SM01349">
    <property type="entry name" value="TOG"/>
    <property type="match status" value="1"/>
</dbReference>
<dbReference type="InterPro" id="IPR050693">
    <property type="entry name" value="Hsp70_NEF-Inhibitors"/>
</dbReference>
<dbReference type="PANTHER" id="PTHR19316">
    <property type="entry name" value="PROTEIN FOLDING REGULATOR"/>
    <property type="match status" value="1"/>
</dbReference>
<dbReference type="Gene3D" id="1.25.10.10">
    <property type="entry name" value="Leucine-rich Repeat Variant"/>
    <property type="match status" value="1"/>
</dbReference>
<feature type="domain" description="TOG" evidence="4">
    <location>
        <begin position="46"/>
        <end position="293"/>
    </location>
</feature>
<comment type="caution">
    <text evidence="5">The sequence shown here is derived from an EMBL/GenBank/DDBJ whole genome shotgun (WGS) entry which is preliminary data.</text>
</comment>
<keyword evidence="2" id="KW-0175">Coiled coil</keyword>
<evidence type="ECO:0000313" key="6">
    <source>
        <dbReference type="Proteomes" id="UP000265515"/>
    </source>
</evidence>
<dbReference type="PANTHER" id="PTHR19316:SF18">
    <property type="entry name" value="HSP70-BINDING PROTEIN 1"/>
    <property type="match status" value="1"/>
</dbReference>
<dbReference type="Pfam" id="PF08609">
    <property type="entry name" value="Fes1"/>
    <property type="match status" value="1"/>
</dbReference>
<dbReference type="InterPro" id="IPR016024">
    <property type="entry name" value="ARM-type_fold"/>
</dbReference>
<name>A0A388JQ73_CHABU</name>
<feature type="compositionally biased region" description="Low complexity" evidence="3">
    <location>
        <begin position="346"/>
        <end position="364"/>
    </location>
</feature>
<dbReference type="OrthoDB" id="10250458at2759"/>
<dbReference type="Gramene" id="GBG59918">
    <property type="protein sequence ID" value="GBG59918"/>
    <property type="gene ID" value="CBR_g66724"/>
</dbReference>
<dbReference type="OMA" id="CHVQSGL"/>
<dbReference type="GO" id="GO:0000774">
    <property type="term" value="F:adenyl-nucleotide exchange factor activity"/>
    <property type="evidence" value="ECO:0007669"/>
    <property type="project" value="TreeGrafter"/>
</dbReference>
<evidence type="ECO:0000259" key="4">
    <source>
        <dbReference type="SMART" id="SM01349"/>
    </source>
</evidence>
<dbReference type="EMBL" id="BFEA01000007">
    <property type="protein sequence ID" value="GBG59918.1"/>
    <property type="molecule type" value="Genomic_DNA"/>
</dbReference>
<dbReference type="FunFam" id="1.25.10.10:FF:000157">
    <property type="entry name" value="Hsp70-binding protein 1"/>
    <property type="match status" value="1"/>
</dbReference>
<feature type="region of interest" description="Disordered" evidence="3">
    <location>
        <begin position="340"/>
        <end position="398"/>
    </location>
</feature>
<keyword evidence="1" id="KW-0677">Repeat</keyword>
<dbReference type="InterPro" id="IPR034085">
    <property type="entry name" value="TOG"/>
</dbReference>
<evidence type="ECO:0000256" key="1">
    <source>
        <dbReference type="ARBA" id="ARBA00022737"/>
    </source>
</evidence>
<dbReference type="Proteomes" id="UP000265515">
    <property type="component" value="Unassembled WGS sequence"/>
</dbReference>
<dbReference type="STRING" id="69332.A0A388JQ73"/>
<evidence type="ECO:0000256" key="3">
    <source>
        <dbReference type="SAM" id="MobiDB-lite"/>
    </source>
</evidence>
<gene>
    <name evidence="5" type="ORF">CBR_g66724</name>
</gene>
<dbReference type="AlphaFoldDB" id="A0A388JQ73"/>
<evidence type="ECO:0000313" key="5">
    <source>
        <dbReference type="EMBL" id="GBG59918.1"/>
    </source>
</evidence>
<accession>A0A388JQ73</accession>
<evidence type="ECO:0000256" key="2">
    <source>
        <dbReference type="SAM" id="Coils"/>
    </source>
</evidence>
<reference evidence="5 6" key="1">
    <citation type="journal article" date="2018" name="Cell">
        <title>The Chara Genome: Secondary Complexity and Implications for Plant Terrestrialization.</title>
        <authorList>
            <person name="Nishiyama T."/>
            <person name="Sakayama H."/>
            <person name="Vries J.D."/>
            <person name="Buschmann H."/>
            <person name="Saint-Marcoux D."/>
            <person name="Ullrich K.K."/>
            <person name="Haas F.B."/>
            <person name="Vanderstraeten L."/>
            <person name="Becker D."/>
            <person name="Lang D."/>
            <person name="Vosolsobe S."/>
            <person name="Rombauts S."/>
            <person name="Wilhelmsson P.K.I."/>
            <person name="Janitza P."/>
            <person name="Kern R."/>
            <person name="Heyl A."/>
            <person name="Rumpler F."/>
            <person name="Villalobos L.I.A.C."/>
            <person name="Clay J.M."/>
            <person name="Skokan R."/>
            <person name="Toyoda A."/>
            <person name="Suzuki Y."/>
            <person name="Kagoshima H."/>
            <person name="Schijlen E."/>
            <person name="Tajeshwar N."/>
            <person name="Catarino B."/>
            <person name="Hetherington A.J."/>
            <person name="Saltykova A."/>
            <person name="Bonnot C."/>
            <person name="Breuninger H."/>
            <person name="Symeonidi A."/>
            <person name="Radhakrishnan G.V."/>
            <person name="Van Nieuwerburgh F."/>
            <person name="Deforce D."/>
            <person name="Chang C."/>
            <person name="Karol K.G."/>
            <person name="Hedrich R."/>
            <person name="Ulvskov P."/>
            <person name="Glockner G."/>
            <person name="Delwiche C.F."/>
            <person name="Petrasek J."/>
            <person name="Van de Peer Y."/>
            <person name="Friml J."/>
            <person name="Beilby M."/>
            <person name="Dolan L."/>
            <person name="Kohara Y."/>
            <person name="Sugano S."/>
            <person name="Fujiyama A."/>
            <person name="Delaux P.-M."/>
            <person name="Quint M."/>
            <person name="TheiBen G."/>
            <person name="Hagemann M."/>
            <person name="Harholt J."/>
            <person name="Dunand C."/>
            <person name="Zachgo S."/>
            <person name="Langdale J."/>
            <person name="Maumus F."/>
            <person name="Straeten D.V.D."/>
            <person name="Gould S.B."/>
            <person name="Rensing S.A."/>
        </authorList>
    </citation>
    <scope>NUCLEOTIDE SEQUENCE [LARGE SCALE GENOMIC DNA]</scope>
    <source>
        <strain evidence="5 6">S276</strain>
    </source>
</reference>